<dbReference type="Gene3D" id="3.40.50.1820">
    <property type="entry name" value="alpha/beta hydrolase"/>
    <property type="match status" value="1"/>
</dbReference>
<feature type="domain" description="Alpha/beta hydrolase fold-3" evidence="2">
    <location>
        <begin position="73"/>
        <end position="272"/>
    </location>
</feature>
<dbReference type="Proteomes" id="UP001597319">
    <property type="component" value="Unassembled WGS sequence"/>
</dbReference>
<protein>
    <submittedName>
        <fullName evidence="3">Alpha/beta hydrolase fold domain-containing protein</fullName>
    </submittedName>
</protein>
<dbReference type="InterPro" id="IPR050300">
    <property type="entry name" value="GDXG_lipolytic_enzyme"/>
</dbReference>
<dbReference type="PANTHER" id="PTHR48081:SF8">
    <property type="entry name" value="ALPHA_BETA HYDROLASE FOLD-3 DOMAIN-CONTAINING PROTEIN-RELATED"/>
    <property type="match status" value="1"/>
</dbReference>
<sequence length="299" mass="33651">MSLGYSLVKLALKIKGEKKSWSIDPIDYVKKRKEDVKLPNSKILLGNSFHTRAILDNKVTEITPIKPSNEYLLFYCHGGAFIYGPTKNNWKSIARIVKHTNTRAWMIDYPKAPENNIEKITQNICEAYHKALEEYEASKIIFIGDSVGGNLLTSLTQGLIQDDKELPNRLVLVTPMVDASLTNPRIGEIDPVDPILSYKGVHSAKKMCAGDFSLKDPIISPLYGSFKDFPPIHIFMATNDILMPDQEIFIEKVKKEGGEIEVIIGEGMPHIWPFLPFFKEGAIAMKKIISIINKAVSYE</sequence>
<dbReference type="InterPro" id="IPR013094">
    <property type="entry name" value="AB_hydrolase_3"/>
</dbReference>
<keyword evidence="1 3" id="KW-0378">Hydrolase</keyword>
<accession>A0ABW5LBL9</accession>
<dbReference type="SUPFAM" id="SSF53474">
    <property type="entry name" value="alpha/beta-Hydrolases"/>
    <property type="match status" value="1"/>
</dbReference>
<dbReference type="PANTHER" id="PTHR48081">
    <property type="entry name" value="AB HYDROLASE SUPERFAMILY PROTEIN C4A8.06C"/>
    <property type="match status" value="1"/>
</dbReference>
<dbReference type="InterPro" id="IPR029058">
    <property type="entry name" value="AB_hydrolase_fold"/>
</dbReference>
<comment type="caution">
    <text evidence="3">The sequence shown here is derived from an EMBL/GenBank/DDBJ whole genome shotgun (WGS) entry which is preliminary data.</text>
</comment>
<organism evidence="3 4">
    <name type="scientific">Aquimarina rubra</name>
    <dbReference type="NCBI Taxonomy" id="1920033"/>
    <lineage>
        <taxon>Bacteria</taxon>
        <taxon>Pseudomonadati</taxon>
        <taxon>Bacteroidota</taxon>
        <taxon>Flavobacteriia</taxon>
        <taxon>Flavobacteriales</taxon>
        <taxon>Flavobacteriaceae</taxon>
        <taxon>Aquimarina</taxon>
    </lineage>
</organism>
<evidence type="ECO:0000313" key="4">
    <source>
        <dbReference type="Proteomes" id="UP001597319"/>
    </source>
</evidence>
<name>A0ABW5LBL9_9FLAO</name>
<reference evidence="4" key="1">
    <citation type="journal article" date="2019" name="Int. J. Syst. Evol. Microbiol.">
        <title>The Global Catalogue of Microorganisms (GCM) 10K type strain sequencing project: providing services to taxonomists for standard genome sequencing and annotation.</title>
        <authorList>
            <consortium name="The Broad Institute Genomics Platform"/>
            <consortium name="The Broad Institute Genome Sequencing Center for Infectious Disease"/>
            <person name="Wu L."/>
            <person name="Ma J."/>
        </authorList>
    </citation>
    <scope>NUCLEOTIDE SEQUENCE [LARGE SCALE GENOMIC DNA]</scope>
    <source>
        <strain evidence="4">KCTC 52274</strain>
    </source>
</reference>
<dbReference type="EMBL" id="JBHULE010000008">
    <property type="protein sequence ID" value="MFD2562287.1"/>
    <property type="molecule type" value="Genomic_DNA"/>
</dbReference>
<keyword evidence="4" id="KW-1185">Reference proteome</keyword>
<gene>
    <name evidence="3" type="ORF">ACFSR1_06360</name>
</gene>
<evidence type="ECO:0000313" key="3">
    <source>
        <dbReference type="EMBL" id="MFD2562287.1"/>
    </source>
</evidence>
<dbReference type="Pfam" id="PF07859">
    <property type="entry name" value="Abhydrolase_3"/>
    <property type="match status" value="1"/>
</dbReference>
<dbReference type="RefSeq" id="WP_378290750.1">
    <property type="nucleotide sequence ID" value="NZ_JBHULE010000008.1"/>
</dbReference>
<proteinExistence type="predicted"/>
<dbReference type="GO" id="GO:0016787">
    <property type="term" value="F:hydrolase activity"/>
    <property type="evidence" value="ECO:0007669"/>
    <property type="project" value="UniProtKB-KW"/>
</dbReference>
<evidence type="ECO:0000259" key="2">
    <source>
        <dbReference type="Pfam" id="PF07859"/>
    </source>
</evidence>
<evidence type="ECO:0000256" key="1">
    <source>
        <dbReference type="ARBA" id="ARBA00022801"/>
    </source>
</evidence>